<dbReference type="GO" id="GO:0000976">
    <property type="term" value="F:transcription cis-regulatory region binding"/>
    <property type="evidence" value="ECO:0007669"/>
    <property type="project" value="TreeGrafter"/>
</dbReference>
<reference evidence="6 8" key="2">
    <citation type="submission" date="2019-09" db="EMBL/GenBank/DDBJ databases">
        <title>Genome sequencing of Lactobacillus acetotolerans.</title>
        <authorList>
            <person name="Kim K."/>
        </authorList>
    </citation>
    <scope>NUCLEOTIDE SEQUENCE [LARGE SCALE GENOMIC DNA]</scope>
    <source>
        <strain evidence="6 8">LA749</strain>
    </source>
</reference>
<keyword evidence="2" id="KW-0238">DNA-binding</keyword>
<evidence type="ECO:0000313" key="5">
    <source>
        <dbReference type="EMBL" id="BAQ57162.1"/>
    </source>
</evidence>
<keyword evidence="1" id="KW-0805">Transcription regulation</keyword>
<dbReference type="AlphaFoldDB" id="A0A0D6A2Y5"/>
<dbReference type="PANTHER" id="PTHR30146">
    <property type="entry name" value="LACI-RELATED TRANSCRIPTIONAL REPRESSOR"/>
    <property type="match status" value="1"/>
</dbReference>
<dbReference type="PROSITE" id="PS50932">
    <property type="entry name" value="HTH_LACI_2"/>
    <property type="match status" value="1"/>
</dbReference>
<dbReference type="InterPro" id="IPR010982">
    <property type="entry name" value="Lambda_DNA-bd_dom_sf"/>
</dbReference>
<dbReference type="GeneID" id="78212154"/>
<reference evidence="5 7" key="1">
    <citation type="submission" date="2015-03" db="EMBL/GenBank/DDBJ databases">
        <title>Complete genome sequence of Lactobacillus acetotolerans NBRC 13120.</title>
        <authorList>
            <person name="Toh H."/>
            <person name="Morita H."/>
            <person name="Fujita N."/>
        </authorList>
    </citation>
    <scope>NUCLEOTIDE SEQUENCE [LARGE SCALE GENOMIC DNA]</scope>
    <source>
        <strain evidence="5 7">NBRC 13120</strain>
    </source>
</reference>
<dbReference type="SMART" id="SM00354">
    <property type="entry name" value="HTH_LACI"/>
    <property type="match status" value="1"/>
</dbReference>
<dbReference type="CDD" id="cd01392">
    <property type="entry name" value="HTH_LacI"/>
    <property type="match status" value="1"/>
</dbReference>
<dbReference type="InterPro" id="IPR028082">
    <property type="entry name" value="Peripla_BP_I"/>
</dbReference>
<dbReference type="Proteomes" id="UP000035709">
    <property type="component" value="Chromosome"/>
</dbReference>
<dbReference type="SUPFAM" id="SSF47413">
    <property type="entry name" value="lambda repressor-like DNA-binding domains"/>
    <property type="match status" value="1"/>
</dbReference>
<dbReference type="Pfam" id="PF00532">
    <property type="entry name" value="Peripla_BP_1"/>
    <property type="match status" value="1"/>
</dbReference>
<dbReference type="PANTHER" id="PTHR30146:SF136">
    <property type="entry name" value="NTD BIOSYNTHESIS OPERON REGULATOR NTDR"/>
    <property type="match status" value="1"/>
</dbReference>
<evidence type="ECO:0000256" key="2">
    <source>
        <dbReference type="ARBA" id="ARBA00023125"/>
    </source>
</evidence>
<dbReference type="Gene3D" id="3.40.50.2300">
    <property type="match status" value="2"/>
</dbReference>
<dbReference type="InterPro" id="IPR000843">
    <property type="entry name" value="HTH_LacI"/>
</dbReference>
<dbReference type="EMBL" id="CP044496">
    <property type="protein sequence ID" value="QFG51209.1"/>
    <property type="molecule type" value="Genomic_DNA"/>
</dbReference>
<dbReference type="SUPFAM" id="SSF53822">
    <property type="entry name" value="Periplasmic binding protein-like I"/>
    <property type="match status" value="1"/>
</dbReference>
<dbReference type="RefSeq" id="WP_056969971.1">
    <property type="nucleotide sequence ID" value="NZ_AP014808.1"/>
</dbReference>
<evidence type="ECO:0000256" key="3">
    <source>
        <dbReference type="ARBA" id="ARBA00023163"/>
    </source>
</evidence>
<accession>A0A0D6A2Y5</accession>
<proteinExistence type="predicted"/>
<dbReference type="CDD" id="cd06286">
    <property type="entry name" value="PBP1_CcpB-like"/>
    <property type="match status" value="1"/>
</dbReference>
<sequence length="330" mass="37432">MTTISEIAKEANLGTTTVSRYLNNQPYVSKEKRQRIEAAIKKLDYTPNTVAKQLRTHKTNQIGVLVSRITNPFFAQLIDGIERLLHKYGYSVMVMQTYDDPEVEQHFLGMLDSHEVDAIMLASIEKADQIIKTAKKYPGKVILVNEDIPELRPNSIILDHYDAVKTGLRYLFNKGYKRISYVTGGSFTSSDHGSTRTQAFLDFMQEHNLTIKADWIFEGYHTIDDGFKLANNILNLKQKPEVVFTNSDEVALGLIVNLQKHNIKIPNDIAVMGYDDQPLSKYAAVPITTIHQPVDDLARAAVHKLLDNLKVKNHIQVPKMKLKVIIRKST</sequence>
<organism evidence="5 7">
    <name type="scientific">Lactobacillus acetotolerans</name>
    <dbReference type="NCBI Taxonomy" id="1600"/>
    <lineage>
        <taxon>Bacteria</taxon>
        <taxon>Bacillati</taxon>
        <taxon>Bacillota</taxon>
        <taxon>Bacilli</taxon>
        <taxon>Lactobacillales</taxon>
        <taxon>Lactobacillaceae</taxon>
        <taxon>Lactobacillus</taxon>
    </lineage>
</organism>
<evidence type="ECO:0000313" key="6">
    <source>
        <dbReference type="EMBL" id="QFG51209.1"/>
    </source>
</evidence>
<dbReference type="KEGG" id="lae:LBAT_0773"/>
<name>A0A0D6A2Y5_9LACO</name>
<keyword evidence="7" id="KW-1185">Reference proteome</keyword>
<evidence type="ECO:0000256" key="1">
    <source>
        <dbReference type="ARBA" id="ARBA00023015"/>
    </source>
</evidence>
<dbReference type="OrthoDB" id="9796186at2"/>
<dbReference type="EMBL" id="AP014808">
    <property type="protein sequence ID" value="BAQ57162.1"/>
    <property type="molecule type" value="Genomic_DNA"/>
</dbReference>
<dbReference type="Proteomes" id="UP000325393">
    <property type="component" value="Chromosome"/>
</dbReference>
<dbReference type="Gene3D" id="1.10.260.40">
    <property type="entry name" value="lambda repressor-like DNA-binding domains"/>
    <property type="match status" value="1"/>
</dbReference>
<dbReference type="InterPro" id="IPR001761">
    <property type="entry name" value="Peripla_BP/Lac1_sug-bd_dom"/>
</dbReference>
<dbReference type="STRING" id="1600.LBAT_0773"/>
<protein>
    <submittedName>
        <fullName evidence="5 6">Transcriptional regulator</fullName>
    </submittedName>
</protein>
<evidence type="ECO:0000259" key="4">
    <source>
        <dbReference type="PROSITE" id="PS50932"/>
    </source>
</evidence>
<dbReference type="Pfam" id="PF00356">
    <property type="entry name" value="LacI"/>
    <property type="match status" value="1"/>
</dbReference>
<evidence type="ECO:0000313" key="7">
    <source>
        <dbReference type="Proteomes" id="UP000035709"/>
    </source>
</evidence>
<feature type="domain" description="HTH lacI-type" evidence="4">
    <location>
        <begin position="2"/>
        <end position="56"/>
    </location>
</feature>
<keyword evidence="3" id="KW-0804">Transcription</keyword>
<gene>
    <name evidence="6" type="ORF">LA749_04045</name>
    <name evidence="5" type="ORF">LBAT_0773</name>
</gene>
<evidence type="ECO:0000313" key="8">
    <source>
        <dbReference type="Proteomes" id="UP000325393"/>
    </source>
</evidence>
<dbReference type="PATRIC" id="fig|1600.4.peg.792"/>
<dbReference type="GO" id="GO:0003700">
    <property type="term" value="F:DNA-binding transcription factor activity"/>
    <property type="evidence" value="ECO:0007669"/>
    <property type="project" value="TreeGrafter"/>
</dbReference>